<dbReference type="KEGG" id="aot:AcetOri_orf04058"/>
<evidence type="ECO:0000313" key="1">
    <source>
        <dbReference type="EMBL" id="BBC81018.1"/>
    </source>
</evidence>
<sequence length="37" mass="4294">MHNLTLPLFCLTRRYGRAVLPVCAVVFAKTDQPHRLR</sequence>
<dbReference type="EMBL" id="AP018515">
    <property type="protein sequence ID" value="BBC81018.1"/>
    <property type="molecule type" value="Genomic_DNA"/>
</dbReference>
<evidence type="ECO:0000313" key="2">
    <source>
        <dbReference type="Proteomes" id="UP000270034"/>
    </source>
</evidence>
<reference evidence="1 2" key="1">
    <citation type="submission" date="2018-02" db="EMBL/GenBank/DDBJ databases">
        <title>Acetobacter orientalis genome.</title>
        <authorList>
            <person name="Nakashima N."/>
            <person name="Tamura T."/>
        </authorList>
    </citation>
    <scope>NUCLEOTIDE SEQUENCE [LARGE SCALE GENOMIC DNA]</scope>
    <source>
        <strain evidence="1 2">FAN1</strain>
    </source>
</reference>
<dbReference type="AlphaFoldDB" id="A0A2Z5ZK75"/>
<gene>
    <name evidence="1" type="ORF">AcetOrient_orf04058</name>
</gene>
<dbReference type="Proteomes" id="UP000270034">
    <property type="component" value="Chromosome"/>
</dbReference>
<organism evidence="1 2">
    <name type="scientific">Acetobacter orientalis</name>
    <dbReference type="NCBI Taxonomy" id="146474"/>
    <lineage>
        <taxon>Bacteria</taxon>
        <taxon>Pseudomonadati</taxon>
        <taxon>Pseudomonadota</taxon>
        <taxon>Alphaproteobacteria</taxon>
        <taxon>Acetobacterales</taxon>
        <taxon>Acetobacteraceae</taxon>
        <taxon>Acetobacter</taxon>
    </lineage>
</organism>
<protein>
    <submittedName>
        <fullName evidence="1">Filamentous hemagglutinin</fullName>
    </submittedName>
</protein>
<name>A0A2Z5ZK75_9PROT</name>
<proteinExistence type="predicted"/>
<accession>A0A2Z5ZK75</accession>